<dbReference type="InterPro" id="IPR000863">
    <property type="entry name" value="Sulfotransferase_dom"/>
</dbReference>
<dbReference type="InterPro" id="IPR027417">
    <property type="entry name" value="P-loop_NTPase"/>
</dbReference>
<evidence type="ECO:0000259" key="3">
    <source>
        <dbReference type="Pfam" id="PF00685"/>
    </source>
</evidence>
<proteinExistence type="inferred from homology"/>
<protein>
    <submittedName>
        <fullName evidence="4">Putative sulfotransferase 1 family member d1</fullName>
    </submittedName>
</protein>
<evidence type="ECO:0000256" key="1">
    <source>
        <dbReference type="ARBA" id="ARBA00005771"/>
    </source>
</evidence>
<dbReference type="PANTHER" id="PTHR11783">
    <property type="entry name" value="SULFOTRANSFERASE SULT"/>
    <property type="match status" value="1"/>
</dbReference>
<dbReference type="AlphaFoldDB" id="A0A1L8E519"/>
<evidence type="ECO:0000313" key="4">
    <source>
        <dbReference type="EMBL" id="JAV13709.1"/>
    </source>
</evidence>
<sequence>MTTYSETVPRDDAYEKAKYMGLEDFCRYGSRNNVDIAKKWAKKSYFLPTQYEKFRKAIEDFEVRPDDVWVVTFPKCGTTWTQEMVWQIGNNLDFAKGREIYLNARFPFIELGGIVPDEGFFDSIGIVANLPSPRYIKSHLPAPLLPKQLWSVKPKVIYVARNAKDTMVSFYHHYRNLQDYRRNFNDFTEIFMKDLVIYAPFDTHIIDFWHMRHEENILFLTFEDMKRNHPAVIEKTIKFLGKSFTKEQIAELADHLTFDKMSKNESVDLLLETKDMRAAMNIKKLDEDFTFVRKGKVGSFKDDMNPEMIQEFNDWLQKRLTDLNVEPELWKIFFLQDPSKK</sequence>
<keyword evidence="2 4" id="KW-0808">Transferase</keyword>
<feature type="domain" description="Sulfotransferase" evidence="3">
    <location>
        <begin position="65"/>
        <end position="323"/>
    </location>
</feature>
<dbReference type="SUPFAM" id="SSF52540">
    <property type="entry name" value="P-loop containing nucleoside triphosphate hydrolases"/>
    <property type="match status" value="1"/>
</dbReference>
<organism evidence="4">
    <name type="scientific">Nyssomyia neivai</name>
    <dbReference type="NCBI Taxonomy" id="330878"/>
    <lineage>
        <taxon>Eukaryota</taxon>
        <taxon>Metazoa</taxon>
        <taxon>Ecdysozoa</taxon>
        <taxon>Arthropoda</taxon>
        <taxon>Hexapoda</taxon>
        <taxon>Insecta</taxon>
        <taxon>Pterygota</taxon>
        <taxon>Neoptera</taxon>
        <taxon>Endopterygota</taxon>
        <taxon>Diptera</taxon>
        <taxon>Nematocera</taxon>
        <taxon>Psychodoidea</taxon>
        <taxon>Psychodidae</taxon>
        <taxon>Nyssomyia</taxon>
    </lineage>
</organism>
<comment type="similarity">
    <text evidence="1">Belongs to the sulfotransferase 1 family.</text>
</comment>
<accession>A0A1L8E519</accession>
<evidence type="ECO:0000256" key="2">
    <source>
        <dbReference type="ARBA" id="ARBA00022679"/>
    </source>
</evidence>
<dbReference type="GO" id="GO:0008146">
    <property type="term" value="F:sulfotransferase activity"/>
    <property type="evidence" value="ECO:0007669"/>
    <property type="project" value="InterPro"/>
</dbReference>
<dbReference type="Pfam" id="PF00685">
    <property type="entry name" value="Sulfotransfer_1"/>
    <property type="match status" value="1"/>
</dbReference>
<name>A0A1L8E519_9DIPT</name>
<dbReference type="Gene3D" id="3.40.50.300">
    <property type="entry name" value="P-loop containing nucleotide triphosphate hydrolases"/>
    <property type="match status" value="1"/>
</dbReference>
<reference evidence="4" key="1">
    <citation type="submission" date="2016-12" db="EMBL/GenBank/DDBJ databases">
        <title>An insight into the sialome and mialome of the sand fly, Nyssomyia neivai.</title>
        <authorList>
            <person name="Sebastian V."/>
            <person name="Goulart T.M."/>
            <person name="Oliveira W."/>
            <person name="Calvo E."/>
            <person name="Oliveira L.F."/>
            <person name="Pinto M.C."/>
            <person name="Rosselino A.M."/>
            <person name="Ribeiro J.M."/>
        </authorList>
    </citation>
    <scope>NUCLEOTIDE SEQUENCE</scope>
</reference>
<dbReference type="EMBL" id="GFDF01000375">
    <property type="protein sequence ID" value="JAV13709.1"/>
    <property type="molecule type" value="Transcribed_RNA"/>
</dbReference>